<dbReference type="Gene3D" id="3.10.129.10">
    <property type="entry name" value="Hotdog Thioesterase"/>
    <property type="match status" value="1"/>
</dbReference>
<name>A0A6I2GFX5_9LACT</name>
<dbReference type="EMBL" id="WJQR01000001">
    <property type="protein sequence ID" value="MRI80452.1"/>
    <property type="molecule type" value="Genomic_DNA"/>
</dbReference>
<dbReference type="EMBL" id="WJQS01000002">
    <property type="protein sequence ID" value="MRI84702.1"/>
    <property type="molecule type" value="Genomic_DNA"/>
</dbReference>
<dbReference type="InterPro" id="IPR052342">
    <property type="entry name" value="MCH/BMMD"/>
</dbReference>
<dbReference type="AlphaFoldDB" id="A0A6I2GFX5"/>
<dbReference type="SUPFAM" id="SSF54637">
    <property type="entry name" value="Thioesterase/thiol ester dehydrase-isomerase"/>
    <property type="match status" value="1"/>
</dbReference>
<evidence type="ECO:0000313" key="3">
    <source>
        <dbReference type="EMBL" id="MRI84702.1"/>
    </source>
</evidence>
<dbReference type="PANTHER" id="PTHR43664:SF1">
    <property type="entry name" value="BETA-METHYLMALYL-COA DEHYDRATASE"/>
    <property type="match status" value="1"/>
</dbReference>
<dbReference type="CDD" id="cd03454">
    <property type="entry name" value="YdeM"/>
    <property type="match status" value="1"/>
</dbReference>
<sequence>MPKHLLYLDDLQVGDNFISGEHVLVKEEIISFANQYDPQLFHTDEEAAKDTFFKGLAGSGWNTAAITMRLIVESVPFSAGIIGAGVDVTWPTPTRPGDILHVESKITDIKISESKPSQGIVFTESRTLNQKGEVRQITRAKLLNFFKA</sequence>
<dbReference type="InterPro" id="IPR029069">
    <property type="entry name" value="HotDog_dom_sf"/>
</dbReference>
<protein>
    <submittedName>
        <fullName evidence="3">Dehydratase</fullName>
    </submittedName>
</protein>
<proteinExistence type="predicted"/>
<accession>A0A6I2GFX5</accession>
<evidence type="ECO:0000313" key="4">
    <source>
        <dbReference type="Proteomes" id="UP000430975"/>
    </source>
</evidence>
<dbReference type="PANTHER" id="PTHR43664">
    <property type="entry name" value="MONOAMINE OXIDASE-RELATED"/>
    <property type="match status" value="1"/>
</dbReference>
<dbReference type="Proteomes" id="UP000430975">
    <property type="component" value="Unassembled WGS sequence"/>
</dbReference>
<organism evidence="3 4">
    <name type="scientific">Fundicoccus ignavus</name>
    <dbReference type="NCBI Taxonomy" id="2664442"/>
    <lineage>
        <taxon>Bacteria</taxon>
        <taxon>Bacillati</taxon>
        <taxon>Bacillota</taxon>
        <taxon>Bacilli</taxon>
        <taxon>Lactobacillales</taxon>
        <taxon>Aerococcaceae</taxon>
        <taxon>Fundicoccus</taxon>
    </lineage>
</organism>
<gene>
    <name evidence="3" type="ORF">GIY09_02165</name>
    <name evidence="2" type="ORF">GIY11_00200</name>
</gene>
<dbReference type="RefSeq" id="WP_153861014.1">
    <property type="nucleotide sequence ID" value="NZ_WJQR01000001.1"/>
</dbReference>
<comment type="caution">
    <text evidence="3">The sequence shown here is derived from an EMBL/GenBank/DDBJ whole genome shotgun (WGS) entry which is preliminary data.</text>
</comment>
<keyword evidence="4" id="KW-1185">Reference proteome</keyword>
<dbReference type="InterPro" id="IPR002539">
    <property type="entry name" value="MaoC-like_dom"/>
</dbReference>
<feature type="domain" description="MaoC-like" evidence="1">
    <location>
        <begin position="25"/>
        <end position="116"/>
    </location>
</feature>
<evidence type="ECO:0000313" key="2">
    <source>
        <dbReference type="EMBL" id="MRI80452.1"/>
    </source>
</evidence>
<dbReference type="Pfam" id="PF01575">
    <property type="entry name" value="MaoC_dehydratas"/>
    <property type="match status" value="1"/>
</dbReference>
<evidence type="ECO:0000313" key="5">
    <source>
        <dbReference type="Proteomes" id="UP000469870"/>
    </source>
</evidence>
<dbReference type="Proteomes" id="UP000469870">
    <property type="component" value="Unassembled WGS sequence"/>
</dbReference>
<reference evidence="4 5" key="1">
    <citation type="submission" date="2019-11" db="EMBL/GenBank/DDBJ databases">
        <title>Characterisation of Fundicoccus ignavus gen. nov. sp. nov., a novel genus of the family Aerococcaceae isolated from bulk tank milk.</title>
        <authorList>
            <person name="Siebert A."/>
            <person name="Huptas C."/>
            <person name="Wenning M."/>
            <person name="Scherer S."/>
            <person name="Doll E.V."/>
        </authorList>
    </citation>
    <scope>NUCLEOTIDE SEQUENCE [LARGE SCALE GENOMIC DNA]</scope>
    <source>
        <strain evidence="2 5">DSM 109653</strain>
        <strain evidence="3 4">WS4759</strain>
    </source>
</reference>
<evidence type="ECO:0000259" key="1">
    <source>
        <dbReference type="Pfam" id="PF01575"/>
    </source>
</evidence>